<dbReference type="InterPro" id="IPR032675">
    <property type="entry name" value="LRR_dom_sf"/>
</dbReference>
<reference evidence="1 2" key="1">
    <citation type="journal article" date="2024" name="J Genomics">
        <title>Draft genome sequencing and assembly of Favolaschia claudopus CIRM-BRFM 2984 isolated from oak limbs.</title>
        <authorList>
            <person name="Navarro D."/>
            <person name="Drula E."/>
            <person name="Chaduli D."/>
            <person name="Cazenave R."/>
            <person name="Ahrendt S."/>
            <person name="Wang J."/>
            <person name="Lipzen A."/>
            <person name="Daum C."/>
            <person name="Barry K."/>
            <person name="Grigoriev I.V."/>
            <person name="Favel A."/>
            <person name="Rosso M.N."/>
            <person name="Martin F."/>
        </authorList>
    </citation>
    <scope>NUCLEOTIDE SEQUENCE [LARGE SCALE GENOMIC DNA]</scope>
    <source>
        <strain evidence="1 2">CIRM-BRFM 2984</strain>
    </source>
</reference>
<accession>A0AAW0BDB3</accession>
<keyword evidence="2" id="KW-1185">Reference proteome</keyword>
<dbReference type="EMBL" id="JAWWNJ010000035">
    <property type="protein sequence ID" value="KAK7024061.1"/>
    <property type="molecule type" value="Genomic_DNA"/>
</dbReference>
<dbReference type="AlphaFoldDB" id="A0AAW0BDB3"/>
<protein>
    <submittedName>
        <fullName evidence="1">F-box domain-containing protein</fullName>
    </submittedName>
</protein>
<dbReference type="Proteomes" id="UP001362999">
    <property type="component" value="Unassembled WGS sequence"/>
</dbReference>
<sequence>MRDNSLPDELISEILSPALKVADHVFSNTSHVSPFAAYGESTSAYLLVCKSWLRVATPLLYSVVVLRSKAQAKALAAALSGNPELGRFIKKLRVEGGFGPAMQTVLRCSPNVTDLFLTLEIYSSDNVGGLCKGLGFINPSNLILQNFRHKPLNNKMVSQLLKGLSQALRKWDQLVVFDCPFQGSRGAAATTILPILVTKEIHTLVIPSIRESTWAYAVFKACPLKTIQVREPINEFHLENLGSKDPGLMAILEFTAETTRKPKAPGFEQISEFPVIAPSLNPSFIPLADAPREVRDQLWARILSFAILATSRKLALLLISKSFYRLALPFYYEHLIIRRTQLLLPISSILTRETTLGSHIRTLTVDCDIDSDDPSDDEDTGDTADGESLKVKPSDSIIAILSRTNKLVKFRSGSRLTETSPIIYMDPQISLDAFETLAECSGSTLREFLGRVQAHDHASPIAFNSLKALQTLWWRCDARFPDVTAVSPNALQSLEVLRISCAHPSFLSVLSEMKLPSLRNVILSERFTNQSQDAFFRTHGPKLTELSISDTMIGNMGARLFELCPNLSVLILSDEHSSYPPNYKHFHPLREVPSLVKIVFKSYYGIHHKDIESSWNNFFTNFKPRQCLTGLREMRFRSYKWPTSEREIAKSSWVRWAETMLTQGVTLVDLNGTKWRSRLKVK</sequence>
<dbReference type="SUPFAM" id="SSF52058">
    <property type="entry name" value="L domain-like"/>
    <property type="match status" value="1"/>
</dbReference>
<gene>
    <name evidence="1" type="ORF">R3P38DRAFT_1090604</name>
</gene>
<proteinExistence type="predicted"/>
<name>A0AAW0BDB3_9AGAR</name>
<evidence type="ECO:0000313" key="1">
    <source>
        <dbReference type="EMBL" id="KAK7024061.1"/>
    </source>
</evidence>
<dbReference type="Gene3D" id="3.80.10.10">
    <property type="entry name" value="Ribonuclease Inhibitor"/>
    <property type="match status" value="1"/>
</dbReference>
<comment type="caution">
    <text evidence="1">The sequence shown here is derived from an EMBL/GenBank/DDBJ whole genome shotgun (WGS) entry which is preliminary data.</text>
</comment>
<evidence type="ECO:0000313" key="2">
    <source>
        <dbReference type="Proteomes" id="UP001362999"/>
    </source>
</evidence>
<organism evidence="1 2">
    <name type="scientific">Favolaschia claudopus</name>
    <dbReference type="NCBI Taxonomy" id="2862362"/>
    <lineage>
        <taxon>Eukaryota</taxon>
        <taxon>Fungi</taxon>
        <taxon>Dikarya</taxon>
        <taxon>Basidiomycota</taxon>
        <taxon>Agaricomycotina</taxon>
        <taxon>Agaricomycetes</taxon>
        <taxon>Agaricomycetidae</taxon>
        <taxon>Agaricales</taxon>
        <taxon>Marasmiineae</taxon>
        <taxon>Mycenaceae</taxon>
        <taxon>Favolaschia</taxon>
    </lineage>
</organism>